<dbReference type="AlphaFoldDB" id="W6P1U1"/>
<proteinExistence type="predicted"/>
<sequence length="49" mass="5862">MDRLPVKVALLFVLFVFWCTFFLIKNKVHSFYSYVYVILNIFLKKKGDG</sequence>
<feature type="transmembrane region" description="Helical" evidence="1">
    <location>
        <begin position="6"/>
        <end position="24"/>
    </location>
</feature>
<name>W6P1U1_9BACE</name>
<organism evidence="2 3">
    <name type="scientific">Bacteroides xylanisolvens SD CC 1b</name>
    <dbReference type="NCBI Taxonomy" id="702447"/>
    <lineage>
        <taxon>Bacteria</taxon>
        <taxon>Pseudomonadati</taxon>
        <taxon>Bacteroidota</taxon>
        <taxon>Bacteroidia</taxon>
        <taxon>Bacteroidales</taxon>
        <taxon>Bacteroidaceae</taxon>
        <taxon>Bacteroides</taxon>
    </lineage>
</organism>
<keyword evidence="1" id="KW-1133">Transmembrane helix</keyword>
<keyword evidence="1" id="KW-0812">Transmembrane</keyword>
<evidence type="ECO:0000313" key="2">
    <source>
        <dbReference type="EMBL" id="CDM03659.1"/>
    </source>
</evidence>
<dbReference type="Proteomes" id="UP000019380">
    <property type="component" value="Unassembled WGS sequence"/>
</dbReference>
<evidence type="ECO:0000313" key="3">
    <source>
        <dbReference type="Proteomes" id="UP000019380"/>
    </source>
</evidence>
<comment type="caution">
    <text evidence="2">The sequence shown here is derived from an EMBL/GenBank/DDBJ whole genome shotgun (WGS) entry which is preliminary data.</text>
</comment>
<protein>
    <submittedName>
        <fullName evidence="2">Uncharacterized protein</fullName>
    </submittedName>
</protein>
<evidence type="ECO:0000256" key="1">
    <source>
        <dbReference type="SAM" id="Phobius"/>
    </source>
</evidence>
<reference evidence="2 3" key="1">
    <citation type="submission" date="2013-12" db="EMBL/GenBank/DDBJ databases">
        <title>Improved hybrid genome assemblies of Bacteroides xylanisolvens SD CC 1b and Bacteroides xylanisolvens SD CC 2a using Illumina and 454 Sequencing.</title>
        <authorList>
            <person name="Ramaraj T."/>
            <person name="Sundararajan A."/>
            <person name="Mudge J."/>
            <person name="Schilkey F.D."/>
            <person name="Delvecchio V."/>
            <person name="Donlon M."/>
            <person name="Ziemer C."/>
        </authorList>
    </citation>
    <scope>NUCLEOTIDE SEQUENCE [LARGE SCALE GENOMIC DNA]</scope>
</reference>
<dbReference type="EMBL" id="CBXG010000016">
    <property type="protein sequence ID" value="CDM03659.1"/>
    <property type="molecule type" value="Genomic_DNA"/>
</dbReference>
<gene>
    <name evidence="2" type="ORF">BN890_12260</name>
</gene>
<keyword evidence="1" id="KW-0472">Membrane</keyword>
<accession>W6P1U1</accession>